<keyword evidence="6" id="KW-1185">Reference proteome</keyword>
<name>F5RM43_9FIRM</name>
<dbReference type="GO" id="GO:0045892">
    <property type="term" value="P:negative regulation of DNA-templated transcription"/>
    <property type="evidence" value="ECO:0007669"/>
    <property type="project" value="TreeGrafter"/>
</dbReference>
<dbReference type="PROSITE" id="PS50949">
    <property type="entry name" value="HTH_GNTR"/>
    <property type="match status" value="1"/>
</dbReference>
<dbReference type="Gene3D" id="1.10.10.10">
    <property type="entry name" value="Winged helix-like DNA-binding domain superfamily/Winged helix DNA-binding domain"/>
    <property type="match status" value="1"/>
</dbReference>
<dbReference type="InterPro" id="IPR011663">
    <property type="entry name" value="UTRA"/>
</dbReference>
<feature type="domain" description="HTH gntR-type" evidence="4">
    <location>
        <begin position="18"/>
        <end position="86"/>
    </location>
</feature>
<dbReference type="SMART" id="SM00345">
    <property type="entry name" value="HTH_GNTR"/>
    <property type="match status" value="1"/>
</dbReference>
<dbReference type="SUPFAM" id="SSF64288">
    <property type="entry name" value="Chorismate lyase-like"/>
    <property type="match status" value="1"/>
</dbReference>
<reference evidence="5 6" key="1">
    <citation type="submission" date="2011-04" db="EMBL/GenBank/DDBJ databases">
        <authorList>
            <person name="Muzny D."/>
            <person name="Qin X."/>
            <person name="Deng J."/>
            <person name="Jiang H."/>
            <person name="Liu Y."/>
            <person name="Qu J."/>
            <person name="Song X.-Z."/>
            <person name="Zhang L."/>
            <person name="Thornton R."/>
            <person name="Coyle M."/>
            <person name="Francisco L."/>
            <person name="Jackson L."/>
            <person name="Javaid M."/>
            <person name="Korchina V."/>
            <person name="Kovar C."/>
            <person name="Mata R."/>
            <person name="Mathew T."/>
            <person name="Ngo R."/>
            <person name="Nguyen L."/>
            <person name="Nguyen N."/>
            <person name="Okwuonu G."/>
            <person name="Ongeri F."/>
            <person name="Pham C."/>
            <person name="Simmons D."/>
            <person name="Wilczek-Boney K."/>
            <person name="Hale W."/>
            <person name="Jakkamsetti A."/>
            <person name="Pham P."/>
            <person name="Ruth R."/>
            <person name="San Lucas F."/>
            <person name="Warren J."/>
            <person name="Zhang J."/>
            <person name="Zhao Z."/>
            <person name="Zhou C."/>
            <person name="Zhu D."/>
            <person name="Lee S."/>
            <person name="Bess C."/>
            <person name="Blankenburg K."/>
            <person name="Forbes L."/>
            <person name="Fu Q."/>
            <person name="Gubbala S."/>
            <person name="Hirani K."/>
            <person name="Jayaseelan J.C."/>
            <person name="Lara F."/>
            <person name="Munidasa M."/>
            <person name="Palculict T."/>
            <person name="Patil S."/>
            <person name="Pu L.-L."/>
            <person name="Saada N."/>
            <person name="Tang L."/>
            <person name="Weissenberger G."/>
            <person name="Zhu Y."/>
            <person name="Hemphill L."/>
            <person name="Shang Y."/>
            <person name="Youmans B."/>
            <person name="Ayvaz T."/>
            <person name="Ross M."/>
            <person name="Santibanez J."/>
            <person name="Aqrawi P."/>
            <person name="Gross S."/>
            <person name="Joshi V."/>
            <person name="Fowler G."/>
            <person name="Nazareth L."/>
            <person name="Reid J."/>
            <person name="Worley K."/>
            <person name="Petrosino J."/>
            <person name="Highlander S."/>
            <person name="Gibbs R."/>
        </authorList>
    </citation>
    <scope>NUCLEOTIDE SEQUENCE [LARGE SCALE GENOMIC DNA]</scope>
    <source>
        <strain evidence="5 6">DSM 2778</strain>
    </source>
</reference>
<gene>
    <name evidence="5" type="primary">farR</name>
    <name evidence="5" type="ORF">HMPREF9081_1329</name>
</gene>
<dbReference type="EMBL" id="AFHQ01000033">
    <property type="protein sequence ID" value="EGK59734.1"/>
    <property type="molecule type" value="Genomic_DNA"/>
</dbReference>
<keyword evidence="1" id="KW-0805">Transcription regulation</keyword>
<dbReference type="InterPro" id="IPR036390">
    <property type="entry name" value="WH_DNA-bd_sf"/>
</dbReference>
<dbReference type="HOGENOM" id="CLU_063236_2_0_9"/>
<sequence>MRQRMFIMTNNLQKNGMTPLYEQVADWIRNNIYNGTWGYGQQIDSENSIVNFLKVSRGTVKKAIAILCDEGLLSQVQGKGTFVTDNKISYPLSKGLLSFAEALAERNIQFETMVIEAHIEPANPYTADRLNISPGDDVFYLKRVRSVDGEPVMLIENRVNISLCRGVEYVDFTKESLFTAIERIAGTKIKFSESQYAARVVGRERAAFLQVSDDAPVLHLVQLVHLDSSKVVEFGNVWLKSNRYYLGTVYQR</sequence>
<accession>F5RM43</accession>
<dbReference type="InterPro" id="IPR050679">
    <property type="entry name" value="Bact_HTH_transcr_reg"/>
</dbReference>
<keyword evidence="2" id="KW-0238">DNA-binding</keyword>
<keyword evidence="3" id="KW-0804">Transcription</keyword>
<dbReference type="InterPro" id="IPR000524">
    <property type="entry name" value="Tscrpt_reg_HTH_GntR"/>
</dbReference>
<dbReference type="CDD" id="cd07377">
    <property type="entry name" value="WHTH_GntR"/>
    <property type="match status" value="1"/>
</dbReference>
<comment type="caution">
    <text evidence="5">The sequence shown here is derived from an EMBL/GenBank/DDBJ whole genome shotgun (WGS) entry which is preliminary data.</text>
</comment>
<dbReference type="GO" id="GO:0003677">
    <property type="term" value="F:DNA binding"/>
    <property type="evidence" value="ECO:0007669"/>
    <property type="project" value="UniProtKB-KW"/>
</dbReference>
<evidence type="ECO:0000313" key="6">
    <source>
        <dbReference type="Proteomes" id="UP000004067"/>
    </source>
</evidence>
<evidence type="ECO:0000313" key="5">
    <source>
        <dbReference type="EMBL" id="EGK59734.1"/>
    </source>
</evidence>
<evidence type="ECO:0000259" key="4">
    <source>
        <dbReference type="PROSITE" id="PS50949"/>
    </source>
</evidence>
<dbReference type="SMART" id="SM00866">
    <property type="entry name" value="UTRA"/>
    <property type="match status" value="1"/>
</dbReference>
<dbReference type="Proteomes" id="UP000004067">
    <property type="component" value="Unassembled WGS sequence"/>
</dbReference>
<dbReference type="Pfam" id="PF00392">
    <property type="entry name" value="GntR"/>
    <property type="match status" value="1"/>
</dbReference>
<dbReference type="GO" id="GO:0003700">
    <property type="term" value="F:DNA-binding transcription factor activity"/>
    <property type="evidence" value="ECO:0007669"/>
    <property type="project" value="InterPro"/>
</dbReference>
<dbReference type="STRING" id="888060.HMPREF9081_1329"/>
<dbReference type="PANTHER" id="PTHR44846">
    <property type="entry name" value="MANNOSYL-D-GLYCERATE TRANSPORT/METABOLISM SYSTEM REPRESSOR MNGR-RELATED"/>
    <property type="match status" value="1"/>
</dbReference>
<dbReference type="InterPro" id="IPR028978">
    <property type="entry name" value="Chorismate_lyase_/UTRA_dom_sf"/>
</dbReference>
<dbReference type="Gene3D" id="3.40.1410.10">
    <property type="entry name" value="Chorismate lyase-like"/>
    <property type="match status" value="1"/>
</dbReference>
<dbReference type="Pfam" id="PF07702">
    <property type="entry name" value="UTRA"/>
    <property type="match status" value="1"/>
</dbReference>
<dbReference type="PANTHER" id="PTHR44846:SF1">
    <property type="entry name" value="MANNOSYL-D-GLYCERATE TRANSPORT_METABOLISM SYSTEM REPRESSOR MNGR-RELATED"/>
    <property type="match status" value="1"/>
</dbReference>
<dbReference type="AlphaFoldDB" id="F5RM43"/>
<organism evidence="5 6">
    <name type="scientific">Centipeda periodontii DSM 2778</name>
    <dbReference type="NCBI Taxonomy" id="888060"/>
    <lineage>
        <taxon>Bacteria</taxon>
        <taxon>Bacillati</taxon>
        <taxon>Bacillota</taxon>
        <taxon>Negativicutes</taxon>
        <taxon>Selenomonadales</taxon>
        <taxon>Selenomonadaceae</taxon>
        <taxon>Centipeda</taxon>
    </lineage>
</organism>
<proteinExistence type="predicted"/>
<dbReference type="InterPro" id="IPR036388">
    <property type="entry name" value="WH-like_DNA-bd_sf"/>
</dbReference>
<protein>
    <submittedName>
        <fullName evidence="5">GntR family regulatory protein</fullName>
    </submittedName>
</protein>
<evidence type="ECO:0000256" key="1">
    <source>
        <dbReference type="ARBA" id="ARBA00023015"/>
    </source>
</evidence>
<dbReference type="eggNOG" id="COG2188">
    <property type="taxonomic scope" value="Bacteria"/>
</dbReference>
<evidence type="ECO:0000256" key="3">
    <source>
        <dbReference type="ARBA" id="ARBA00023163"/>
    </source>
</evidence>
<evidence type="ECO:0000256" key="2">
    <source>
        <dbReference type="ARBA" id="ARBA00023125"/>
    </source>
</evidence>
<dbReference type="SUPFAM" id="SSF46785">
    <property type="entry name" value="Winged helix' DNA-binding domain"/>
    <property type="match status" value="1"/>
</dbReference>